<dbReference type="InterPro" id="IPR036086">
    <property type="entry name" value="ParB/Sulfiredoxin_sf"/>
</dbReference>
<dbReference type="SUPFAM" id="SSF110849">
    <property type="entry name" value="ParB/Sulfiredoxin"/>
    <property type="match status" value="1"/>
</dbReference>
<evidence type="ECO:0000313" key="1">
    <source>
        <dbReference type="EMBL" id="GAA4756279.1"/>
    </source>
</evidence>
<protein>
    <submittedName>
        <fullName evidence="1">Uncharacterized protein</fullName>
    </submittedName>
</protein>
<dbReference type="RefSeq" id="WP_345314128.1">
    <property type="nucleotide sequence ID" value="NZ_BAABIE010000016.1"/>
</dbReference>
<proteinExistence type="predicted"/>
<keyword evidence="2" id="KW-1185">Reference proteome</keyword>
<gene>
    <name evidence="1" type="ORF">GCM10023217_30190</name>
</gene>
<sequence>MSETYITALDVNDLFVDDTYQRELDTNRVVSMSKQWQPRLVGVIEVSDRGEACTPRYAVINGQHRWQAAALVDPRMSLPATVHTGLTVDEEARLFWDIDRTTKKLSNWDRWYARRASGDPVVVGIDALAAKFGYTVTHNPSQTNTLGRGRVSLQCCSALEVVVDSYDYRVLRLVLELIGDIWPGDPEARKSNIIKGLGRLFGEYEDQLDSGRLADALSALTPSQLVARAHELKARGSEGGIPKLTTMAALMAYNRVGGPKIDLKAA</sequence>
<dbReference type="Pfam" id="PF20188">
    <property type="entry name" value="DUF6551"/>
    <property type="match status" value="1"/>
</dbReference>
<comment type="caution">
    <text evidence="1">The sequence shown here is derived from an EMBL/GenBank/DDBJ whole genome shotgun (WGS) entry which is preliminary data.</text>
</comment>
<evidence type="ECO:0000313" key="2">
    <source>
        <dbReference type="Proteomes" id="UP001500822"/>
    </source>
</evidence>
<accession>A0ABP8ZGX7</accession>
<name>A0ABP8ZGX7_9ACTN</name>
<reference evidence="2" key="1">
    <citation type="journal article" date="2019" name="Int. J. Syst. Evol. Microbiol.">
        <title>The Global Catalogue of Microorganisms (GCM) 10K type strain sequencing project: providing services to taxonomists for standard genome sequencing and annotation.</title>
        <authorList>
            <consortium name="The Broad Institute Genomics Platform"/>
            <consortium name="The Broad Institute Genome Sequencing Center for Infectious Disease"/>
            <person name="Wu L."/>
            <person name="Ma J."/>
        </authorList>
    </citation>
    <scope>NUCLEOTIDE SEQUENCE [LARGE SCALE GENOMIC DNA]</scope>
    <source>
        <strain evidence="2">JCM 18077</strain>
    </source>
</reference>
<dbReference type="InterPro" id="IPR046681">
    <property type="entry name" value="DUF6551"/>
</dbReference>
<organism evidence="1 2">
    <name type="scientific">Gordonia alkaliphila</name>
    <dbReference type="NCBI Taxonomy" id="1053547"/>
    <lineage>
        <taxon>Bacteria</taxon>
        <taxon>Bacillati</taxon>
        <taxon>Actinomycetota</taxon>
        <taxon>Actinomycetes</taxon>
        <taxon>Mycobacteriales</taxon>
        <taxon>Gordoniaceae</taxon>
        <taxon>Gordonia</taxon>
    </lineage>
</organism>
<dbReference type="Proteomes" id="UP001500822">
    <property type="component" value="Unassembled WGS sequence"/>
</dbReference>
<dbReference type="EMBL" id="BAABIE010000016">
    <property type="protein sequence ID" value="GAA4756279.1"/>
    <property type="molecule type" value="Genomic_DNA"/>
</dbReference>